<dbReference type="EMBL" id="NKYG02000001">
    <property type="protein sequence ID" value="KAK2620486.1"/>
    <property type="molecule type" value="Genomic_DNA"/>
</dbReference>
<dbReference type="RefSeq" id="WP_001144490.1">
    <property type="nucleotide sequence ID" value="NZ_CP092672.1"/>
</dbReference>
<name>A0AAV9FU55_LEPIR</name>
<dbReference type="AlphaFoldDB" id="A0AAV9FU55"/>
<evidence type="ECO:0000256" key="1">
    <source>
        <dbReference type="SAM" id="MobiDB-lite"/>
    </source>
</evidence>
<evidence type="ECO:0000313" key="2">
    <source>
        <dbReference type="EMBL" id="KAK2618629.1"/>
    </source>
</evidence>
<comment type="caution">
    <text evidence="4">The sequence shown here is derived from an EMBL/GenBank/DDBJ whole genome shotgun (WGS) entry which is preliminary data.</text>
</comment>
<sequence>MPVKKKTANKKAVRKTAKKKTGKVPTTPMVPSSSKGLAVNMNPEKSDKEVGSGKENTERES</sequence>
<dbReference type="EMBL" id="NKYG02000001">
    <property type="protein sequence ID" value="KAK2618629.1"/>
    <property type="molecule type" value="Genomic_DNA"/>
</dbReference>
<evidence type="ECO:0000313" key="4">
    <source>
        <dbReference type="EMBL" id="KAK2620486.1"/>
    </source>
</evidence>
<protein>
    <submittedName>
        <fullName evidence="4">Uncharacterized protein</fullName>
    </submittedName>
</protein>
<reference evidence="4" key="1">
    <citation type="submission" date="2023-10" db="EMBL/GenBank/DDBJ databases">
        <title>Genomic and proteomic analysis of Leptospira interrogans strain CUDO8.</title>
        <authorList>
            <person name="Boonciew P."/>
            <person name="Kurilung A."/>
            <person name="Prapasarakul N."/>
        </authorList>
    </citation>
    <scope>NUCLEOTIDE SEQUENCE</scope>
    <source>
        <strain evidence="4">CUDO8</strain>
    </source>
</reference>
<evidence type="ECO:0000313" key="3">
    <source>
        <dbReference type="EMBL" id="KAK2618949.1"/>
    </source>
</evidence>
<evidence type="ECO:0000313" key="6">
    <source>
        <dbReference type="Proteomes" id="UP000218471"/>
    </source>
</evidence>
<gene>
    <name evidence="2" type="ORF">CFV95_006170</name>
    <name evidence="3" type="ORF">CFV95_008025</name>
    <name evidence="4" type="ORF">CFV95_016490</name>
    <name evidence="5" type="ORF">CFV95_018945</name>
</gene>
<dbReference type="EMBL" id="NKYG02000001">
    <property type="protein sequence ID" value="KAK2618949.1"/>
    <property type="molecule type" value="Genomic_DNA"/>
</dbReference>
<evidence type="ECO:0000313" key="5">
    <source>
        <dbReference type="EMBL" id="KAK2620935.1"/>
    </source>
</evidence>
<feature type="compositionally biased region" description="Basic and acidic residues" evidence="1">
    <location>
        <begin position="44"/>
        <end position="61"/>
    </location>
</feature>
<accession>A0AAV9FU55</accession>
<dbReference type="EMBL" id="NKYG02000001">
    <property type="protein sequence ID" value="KAK2620935.1"/>
    <property type="molecule type" value="Genomic_DNA"/>
</dbReference>
<feature type="region of interest" description="Disordered" evidence="1">
    <location>
        <begin position="1"/>
        <end position="61"/>
    </location>
</feature>
<organism evidence="4 6">
    <name type="scientific">Leptospira interrogans</name>
    <dbReference type="NCBI Taxonomy" id="173"/>
    <lineage>
        <taxon>Bacteria</taxon>
        <taxon>Pseudomonadati</taxon>
        <taxon>Spirochaetota</taxon>
        <taxon>Spirochaetia</taxon>
        <taxon>Leptospirales</taxon>
        <taxon>Leptospiraceae</taxon>
        <taxon>Leptospira</taxon>
    </lineage>
</organism>
<dbReference type="Proteomes" id="UP000218471">
    <property type="component" value="Unassembled WGS sequence"/>
</dbReference>
<proteinExistence type="predicted"/>
<feature type="compositionally biased region" description="Basic residues" evidence="1">
    <location>
        <begin position="1"/>
        <end position="22"/>
    </location>
</feature>